<gene>
    <name evidence="3" type="ORF">DOFOFD_09790</name>
</gene>
<sequence>MGRKPPYNRHNWPIAAGMNQYPNTLPDGSSVQDQRPEEWALAVQDVADAGFTEIDPTDSWIRLADLEPVRRREFLDVVKGEGLTIPAITTARRSIIDPEHGDEYFAYMRRVIDVAAEIGAAEVSIGFSRPFNDQQKKALWFWTTQGPKDPDDPAIWKKAVDRIKELGRQAAALKIGISLEIYEDTYLGSAESAVRFTQDVDLPNVGINADIGNLVRLHRPMTHWRDMMVKLAPYARYWHVKNYLRTEDEDSGLVVTAPAPMETGVISYREAIRMAIAHGFQSAFLCEHYGGDGLSVSARNREYLRRILPK</sequence>
<evidence type="ECO:0000256" key="1">
    <source>
        <dbReference type="SAM" id="MobiDB-lite"/>
    </source>
</evidence>
<dbReference type="InterPro" id="IPR036237">
    <property type="entry name" value="Xyl_isomerase-like_sf"/>
</dbReference>
<keyword evidence="3" id="KW-0540">Nuclease</keyword>
<dbReference type="PANTHER" id="PTHR12110">
    <property type="entry name" value="HYDROXYPYRUVATE ISOMERASE"/>
    <property type="match status" value="1"/>
</dbReference>
<keyword evidence="3" id="KW-0255">Endonuclease</keyword>
<feature type="domain" description="Xylose isomerase-like TIM barrel" evidence="2">
    <location>
        <begin position="43"/>
        <end position="304"/>
    </location>
</feature>
<name>A0ABU7U362_9PROT</name>
<dbReference type="EMBL" id="JAWJZY010000004">
    <property type="protein sequence ID" value="MEE8659299.1"/>
    <property type="molecule type" value="Genomic_DNA"/>
</dbReference>
<dbReference type="InterPro" id="IPR050312">
    <property type="entry name" value="IolE/XylAMocC-like"/>
</dbReference>
<keyword evidence="4" id="KW-1185">Reference proteome</keyword>
<organism evidence="3 4">
    <name type="scientific">Sorlinia euscelidii</name>
    <dbReference type="NCBI Taxonomy" id="3081148"/>
    <lineage>
        <taxon>Bacteria</taxon>
        <taxon>Pseudomonadati</taxon>
        <taxon>Pseudomonadota</taxon>
        <taxon>Alphaproteobacteria</taxon>
        <taxon>Acetobacterales</taxon>
        <taxon>Acetobacteraceae</taxon>
        <taxon>Sorlinia</taxon>
    </lineage>
</organism>
<dbReference type="InterPro" id="IPR013022">
    <property type="entry name" value="Xyl_isomerase-like_TIM-brl"/>
</dbReference>
<dbReference type="Proteomes" id="UP001312908">
    <property type="component" value="Unassembled WGS sequence"/>
</dbReference>
<keyword evidence="3" id="KW-0378">Hydrolase</keyword>
<comment type="caution">
    <text evidence="3">The sequence shown here is derived from an EMBL/GenBank/DDBJ whole genome shotgun (WGS) entry which is preliminary data.</text>
</comment>
<dbReference type="SUPFAM" id="SSF51658">
    <property type="entry name" value="Xylose isomerase-like"/>
    <property type="match status" value="1"/>
</dbReference>
<proteinExistence type="predicted"/>
<dbReference type="RefSeq" id="WP_394820139.1">
    <property type="nucleotide sequence ID" value="NZ_JAWJZY010000004.1"/>
</dbReference>
<dbReference type="Gene3D" id="3.20.20.150">
    <property type="entry name" value="Divalent-metal-dependent TIM barrel enzymes"/>
    <property type="match status" value="1"/>
</dbReference>
<dbReference type="Pfam" id="PF01261">
    <property type="entry name" value="AP_endonuc_2"/>
    <property type="match status" value="1"/>
</dbReference>
<feature type="region of interest" description="Disordered" evidence="1">
    <location>
        <begin position="1"/>
        <end position="32"/>
    </location>
</feature>
<evidence type="ECO:0000259" key="2">
    <source>
        <dbReference type="Pfam" id="PF01261"/>
    </source>
</evidence>
<reference evidence="3 4" key="1">
    <citation type="submission" date="2023-10" db="EMBL/GenBank/DDBJ databases">
        <title>Sorlinia euscelidii gen. nov., sp. nov., an acetic acid bacteria isolated from the gut of Euscelidius variegatus emitter.</title>
        <authorList>
            <person name="Michoud G."/>
            <person name="Marasco R."/>
            <person name="Seferji K."/>
            <person name="Gonella E."/>
            <person name="Garuglieri E."/>
            <person name="Alma A."/>
            <person name="Mapelli F."/>
            <person name="Borin S."/>
            <person name="Daffonchio D."/>
            <person name="Crotti E."/>
        </authorList>
    </citation>
    <scope>NUCLEOTIDE SEQUENCE [LARGE SCALE GENOMIC DNA]</scope>
    <source>
        <strain evidence="3 4">EV16P</strain>
    </source>
</reference>
<evidence type="ECO:0000313" key="4">
    <source>
        <dbReference type="Proteomes" id="UP001312908"/>
    </source>
</evidence>
<feature type="compositionally biased region" description="Polar residues" evidence="1">
    <location>
        <begin position="20"/>
        <end position="32"/>
    </location>
</feature>
<accession>A0ABU7U362</accession>
<dbReference type="GO" id="GO:0004519">
    <property type="term" value="F:endonuclease activity"/>
    <property type="evidence" value="ECO:0007669"/>
    <property type="project" value="UniProtKB-KW"/>
</dbReference>
<dbReference type="PANTHER" id="PTHR12110:SF53">
    <property type="entry name" value="BLR5974 PROTEIN"/>
    <property type="match status" value="1"/>
</dbReference>
<evidence type="ECO:0000313" key="3">
    <source>
        <dbReference type="EMBL" id="MEE8659299.1"/>
    </source>
</evidence>
<protein>
    <submittedName>
        <fullName evidence="3">AP endonuclease, family protein 2</fullName>
    </submittedName>
</protein>